<dbReference type="PANTHER" id="PTHR46696:SF4">
    <property type="entry name" value="BIOTIN BIOSYNTHESIS CYTOCHROME P450"/>
    <property type="match status" value="1"/>
</dbReference>
<comment type="similarity">
    <text evidence="1">Belongs to the cytochrome P450 family.</text>
</comment>
<dbReference type="Gene3D" id="1.10.630.10">
    <property type="entry name" value="Cytochrome P450"/>
    <property type="match status" value="1"/>
</dbReference>
<dbReference type="InterPro" id="IPR002397">
    <property type="entry name" value="Cyt_P450_B"/>
</dbReference>
<dbReference type="Proteomes" id="UP001180973">
    <property type="component" value="Unassembled WGS sequence"/>
</dbReference>
<dbReference type="InterPro" id="IPR036396">
    <property type="entry name" value="Cyt_P450_sf"/>
</dbReference>
<dbReference type="Pfam" id="PF00067">
    <property type="entry name" value="p450"/>
    <property type="match status" value="1"/>
</dbReference>
<accession>A0ABU2WTB8</accession>
<dbReference type="InterPro" id="IPR001128">
    <property type="entry name" value="Cyt_P450"/>
</dbReference>
<evidence type="ECO:0000313" key="3">
    <source>
        <dbReference type="Proteomes" id="UP001180973"/>
    </source>
</evidence>
<gene>
    <name evidence="2" type="ORF">RM555_09110</name>
</gene>
<proteinExistence type="inferred from homology"/>
<keyword evidence="3" id="KW-1185">Reference proteome</keyword>
<dbReference type="SUPFAM" id="SSF48264">
    <property type="entry name" value="Cytochrome P450"/>
    <property type="match status" value="1"/>
</dbReference>
<reference evidence="2" key="1">
    <citation type="submission" date="2023-09" db="EMBL/GenBank/DDBJ databases">
        <title>30 novel species of actinomycetes from the DSMZ collection.</title>
        <authorList>
            <person name="Nouioui I."/>
        </authorList>
    </citation>
    <scope>NUCLEOTIDE SEQUENCE</scope>
    <source>
        <strain evidence="2">DSM 115977</strain>
    </source>
</reference>
<name>A0ABU2WTB8_9ACTN</name>
<dbReference type="PANTHER" id="PTHR46696">
    <property type="entry name" value="P450, PUTATIVE (EUROFUNG)-RELATED"/>
    <property type="match status" value="1"/>
</dbReference>
<protein>
    <submittedName>
        <fullName evidence="2">Cytochrome P450</fullName>
    </submittedName>
</protein>
<comment type="caution">
    <text evidence="2">The sequence shown here is derived from an EMBL/GenBank/DDBJ whole genome shotgun (WGS) entry which is preliminary data.</text>
</comment>
<evidence type="ECO:0000313" key="2">
    <source>
        <dbReference type="EMBL" id="MDT0529150.1"/>
    </source>
</evidence>
<dbReference type="PRINTS" id="PR00359">
    <property type="entry name" value="BP450"/>
</dbReference>
<evidence type="ECO:0000256" key="1">
    <source>
        <dbReference type="ARBA" id="ARBA00010617"/>
    </source>
</evidence>
<dbReference type="RefSeq" id="WP_311411321.1">
    <property type="nucleotide sequence ID" value="NZ_JAVRFL010000008.1"/>
</dbReference>
<sequence>MTPEPTDRELAEPDLTDPATYRRTDYLALWRAVRRHRPIARLDSPRYGPFWSVTTHDLACQVLEDPVRFTSTRGMRLGADEAAVGAAAGRMLVVADGAEHARLRAAHAPWFRSNEVAAMRDALRRRLETELEPMVTGEPVEIVQRLASAVPTWVVGRMLGTDDADTARLAALVRTAFAEETDPAERTSRRAASAHVFGYFADLLESRRADPRADVVSALAHEPDPERRLTDEEILLSCDGLVNGGLGTSRHAVSGTLLAFARHPDQWLRLRRDASLLPSAVEEVLRWASPPMHLMRTATREVELGGARIGAGDRVVLWIPSCNRDESVFAEPDAFRIDRRPNRHLSLGAGPHYCVGASVGRMEVRVLLQVLLARVDRIELRAEPVRSASTFLHGLDRLEVVLLPIQRPDREVTV</sequence>
<dbReference type="EMBL" id="JAVRFL010000008">
    <property type="protein sequence ID" value="MDT0529150.1"/>
    <property type="molecule type" value="Genomic_DNA"/>
</dbReference>
<organism evidence="2 3">
    <name type="scientific">Micromonospora reichwaldensis</name>
    <dbReference type="NCBI Taxonomy" id="3075516"/>
    <lineage>
        <taxon>Bacteria</taxon>
        <taxon>Bacillati</taxon>
        <taxon>Actinomycetota</taxon>
        <taxon>Actinomycetes</taxon>
        <taxon>Micromonosporales</taxon>
        <taxon>Micromonosporaceae</taxon>
        <taxon>Micromonospora</taxon>
    </lineage>
</organism>